<reference evidence="1 2" key="1">
    <citation type="submission" date="2018-09" db="EMBL/GenBank/DDBJ databases">
        <authorList>
            <person name="Rimple P.A."/>
            <person name="Stoner T.H."/>
            <person name="Garlena R.A."/>
            <person name="Russell D.A."/>
            <person name="Pope W.H."/>
            <person name="Jacobs-Sera D."/>
            <person name="Hatfull G.F."/>
        </authorList>
    </citation>
    <scope>NUCLEOTIDE SEQUENCE [LARGE SCALE GENOMIC DNA]</scope>
</reference>
<keyword evidence="2" id="KW-1185">Reference proteome</keyword>
<name>A0A3G2KEB2_9CAUD</name>
<dbReference type="Proteomes" id="UP000277028">
    <property type="component" value="Segment"/>
</dbReference>
<gene>
    <name evidence="1" type="primary">53</name>
    <name evidence="1" type="ORF">PBI_BRIDGETTE_53</name>
</gene>
<dbReference type="EMBL" id="MH834603">
    <property type="protein sequence ID" value="AYN57319.1"/>
    <property type="molecule type" value="Genomic_DNA"/>
</dbReference>
<evidence type="ECO:0008006" key="3">
    <source>
        <dbReference type="Google" id="ProtNLM"/>
    </source>
</evidence>
<accession>A0A3G2KEB2</accession>
<evidence type="ECO:0000313" key="2">
    <source>
        <dbReference type="Proteomes" id="UP000277028"/>
    </source>
</evidence>
<dbReference type="Pfam" id="PF10065">
    <property type="entry name" value="DUF2303"/>
    <property type="match status" value="1"/>
</dbReference>
<dbReference type="RefSeq" id="YP_009815255.1">
    <property type="nucleotide sequence ID" value="NC_048091.1"/>
</dbReference>
<organism evidence="1 2">
    <name type="scientific">Arthrobacter phage Bridgette</name>
    <dbReference type="NCBI Taxonomy" id="2419949"/>
    <lineage>
        <taxon>Viruses</taxon>
        <taxon>Duplodnaviria</taxon>
        <taxon>Heunggongvirae</taxon>
        <taxon>Uroviricota</taxon>
        <taxon>Caudoviricetes</taxon>
        <taxon>Bridgettevirus</taxon>
        <taxon>Bridgettevirus bridgette</taxon>
    </lineage>
</organism>
<sequence>MAPNYDPITTLTAPDTEAATVASLGRQTAAPTELKAGTVYLIADGKDGVKVIDTDSYAPNPRSKTGSKVVADFGSFQQYLDKHGLEAETEVTASVSNGTFAAVLDAGDEHKAGWGGHTATLKLSKSPEWQRWADRSGKLSNQADFAEFIEDNAKDIVEPSSAGILEIAQSLQVKRGVEFESGTRLSDGNVQFGYRESTTATAGSVGQLVIPEKITLALRPFKGEDPYRVTALFRYRLQGSQLTLGFKLQEPEKVIEDAFDNVAEQVREYAAQRDFLYLNAG</sequence>
<dbReference type="InterPro" id="IPR019276">
    <property type="entry name" value="DUF2303"/>
</dbReference>
<evidence type="ECO:0000313" key="1">
    <source>
        <dbReference type="EMBL" id="AYN57319.1"/>
    </source>
</evidence>
<dbReference type="GeneID" id="55006476"/>
<proteinExistence type="predicted"/>
<protein>
    <recommendedName>
        <fullName evidence="3">DUF2303 family protein</fullName>
    </recommendedName>
</protein>
<dbReference type="KEGG" id="vg:55006476"/>